<dbReference type="InterPro" id="IPR003033">
    <property type="entry name" value="SCP2_sterol-bd_dom"/>
</dbReference>
<evidence type="ECO:0000256" key="9">
    <source>
        <dbReference type="ARBA" id="ARBA00073497"/>
    </source>
</evidence>
<dbReference type="Gene3D" id="1.10.287.4290">
    <property type="match status" value="1"/>
</dbReference>
<dbReference type="EMBL" id="CAJPEV010002544">
    <property type="protein sequence ID" value="CAG0897269.1"/>
    <property type="molecule type" value="Genomic_DNA"/>
</dbReference>
<dbReference type="GO" id="GO:0016491">
    <property type="term" value="F:oxidoreductase activity"/>
    <property type="evidence" value="ECO:0007669"/>
    <property type="project" value="UniProtKB-KW"/>
</dbReference>
<dbReference type="GO" id="GO:0005777">
    <property type="term" value="C:peroxisome"/>
    <property type="evidence" value="ECO:0007669"/>
    <property type="project" value="UniProtKB-SubCell"/>
</dbReference>
<dbReference type="Gene3D" id="3.10.129.10">
    <property type="entry name" value="Hotdog Thioesterase"/>
    <property type="match status" value="1"/>
</dbReference>
<dbReference type="InterPro" id="IPR054357">
    <property type="entry name" value="MFE-2_N"/>
</dbReference>
<evidence type="ECO:0000256" key="7">
    <source>
        <dbReference type="ARBA" id="ARBA00023140"/>
    </source>
</evidence>
<evidence type="ECO:0000256" key="3">
    <source>
        <dbReference type="ARBA" id="ARBA00006484"/>
    </source>
</evidence>
<keyword evidence="6" id="KW-0443">Lipid metabolism</keyword>
<sequence length="727" mass="78822">MDLSFSGRVVIITGAGNGLGREYALLFAKHGAKVVVNDLGVSTSGDGKDRKAADAVVEEIGKAGGVAVSNYDSVEEGDKIVRTAMENFGRVDIVVNNAGFLRDKSFAKMTTKEWDDIHKIHLRSSFIVTKAAWPHMQRQRYGRIIMTSSTAGIYGNFGQANYSAAKLGVIGLSNTLAIEGQRYGIHSNVIVPMAASRLTQGILPPELYDRLKPSCVAPVVLWLCHEDCPDSGGVFEAAGGLVAKYRWQRSKGLLIDPIEPQRVREEWNRITDMDGGLSPDSNADLLASVYLEQLQNPPEKPKTNPTSGGSLLNRDLLLRYESCGTYEFSSQEAILYSLSVGCSLSDTHGLRYLYEGHEIFSPLPTFSVIPAQTCLFGGELFSGSLPGIDFDLSKLLHGEQYIEACGDRLPASGTLTSRCTVADVLDKGSGALIYFNVETNDESGNRVAFNQFGVFIVGQGGFGGPRKTEKAIPIRDPPSREPDKTFSFKTGVNQAALYRLNGDFNPLHIDPDFAALGGFEQPILHGLCSLGIVARQLLQYCAGDDPTRFHSIKVRFAKPVVPGETLETKAWIQDNGIHFATHVKENGNPVITGGYMELKGGKKGTAGGEDSNLKKMLETLQERLKSRSSQAKALNAAFLWIVSQNDGNQDSWTLDLRSKDAPHVHAGGPRDGRDPDVTLSIQVGDLASLVEGSLPPSKAFFQGKLKVKGNMMLTQKLESLLAPQAKL</sequence>
<dbReference type="Gene3D" id="3.30.1050.10">
    <property type="entry name" value="SCP2 sterol-binding domain"/>
    <property type="match status" value="1"/>
</dbReference>
<dbReference type="Proteomes" id="UP000677054">
    <property type="component" value="Unassembled WGS sequence"/>
</dbReference>
<evidence type="ECO:0000256" key="4">
    <source>
        <dbReference type="ARBA" id="ARBA00022832"/>
    </source>
</evidence>
<dbReference type="InterPro" id="IPR057326">
    <property type="entry name" value="KR_dom"/>
</dbReference>
<evidence type="ECO:0000256" key="2">
    <source>
        <dbReference type="ARBA" id="ARBA00005005"/>
    </source>
</evidence>
<dbReference type="Pfam" id="PF01575">
    <property type="entry name" value="MaoC_dehydratas"/>
    <property type="match status" value="1"/>
</dbReference>
<dbReference type="CDD" id="cd03448">
    <property type="entry name" value="HDE_HSD"/>
    <property type="match status" value="1"/>
</dbReference>
<organism evidence="11">
    <name type="scientific">Darwinula stevensoni</name>
    <dbReference type="NCBI Taxonomy" id="69355"/>
    <lineage>
        <taxon>Eukaryota</taxon>
        <taxon>Metazoa</taxon>
        <taxon>Ecdysozoa</taxon>
        <taxon>Arthropoda</taxon>
        <taxon>Crustacea</taxon>
        <taxon>Oligostraca</taxon>
        <taxon>Ostracoda</taxon>
        <taxon>Podocopa</taxon>
        <taxon>Podocopida</taxon>
        <taxon>Darwinulocopina</taxon>
        <taxon>Darwinuloidea</taxon>
        <taxon>Darwinulidae</taxon>
        <taxon>Darwinula</taxon>
    </lineage>
</organism>
<dbReference type="InterPro" id="IPR002539">
    <property type="entry name" value="MaoC-like_dom"/>
</dbReference>
<evidence type="ECO:0000256" key="1">
    <source>
        <dbReference type="ARBA" id="ARBA00004275"/>
    </source>
</evidence>
<evidence type="ECO:0000256" key="5">
    <source>
        <dbReference type="ARBA" id="ARBA00023002"/>
    </source>
</evidence>
<gene>
    <name evidence="11" type="ORF">DSTB1V02_LOCUS9685</name>
</gene>
<dbReference type="GO" id="GO:0018812">
    <property type="term" value="F:3-hydroxyacyl-CoA dehydratase activity"/>
    <property type="evidence" value="ECO:0007669"/>
    <property type="project" value="UniProtKB-ARBA"/>
</dbReference>
<comment type="pathway">
    <text evidence="2">Lipid metabolism; fatty acid beta-oxidation.</text>
</comment>
<dbReference type="EMBL" id="LR902061">
    <property type="protein sequence ID" value="CAD7249899.1"/>
    <property type="molecule type" value="Genomic_DNA"/>
</dbReference>
<dbReference type="CDD" id="cd05353">
    <property type="entry name" value="hydroxyacyl-CoA-like_DH_SDR_c-like"/>
    <property type="match status" value="1"/>
</dbReference>
<dbReference type="OrthoDB" id="3592703at2759"/>
<dbReference type="InterPro" id="IPR020904">
    <property type="entry name" value="Sc_DH/Rdtase_CS"/>
</dbReference>
<evidence type="ECO:0000256" key="8">
    <source>
        <dbReference type="ARBA" id="ARBA00023239"/>
    </source>
</evidence>
<evidence type="ECO:0000259" key="10">
    <source>
        <dbReference type="SMART" id="SM00822"/>
    </source>
</evidence>
<dbReference type="Pfam" id="PF22622">
    <property type="entry name" value="MFE-2_hydrat-2_N"/>
    <property type="match status" value="1"/>
</dbReference>
<dbReference type="SUPFAM" id="SSF51735">
    <property type="entry name" value="NAD(P)-binding Rossmann-fold domains"/>
    <property type="match status" value="1"/>
</dbReference>
<dbReference type="SMART" id="SM00822">
    <property type="entry name" value="PKS_KR"/>
    <property type="match status" value="1"/>
</dbReference>
<reference evidence="11" key="1">
    <citation type="submission" date="2020-11" db="EMBL/GenBank/DDBJ databases">
        <authorList>
            <person name="Tran Van P."/>
        </authorList>
    </citation>
    <scope>NUCLEOTIDE SEQUENCE</scope>
</reference>
<dbReference type="SUPFAM" id="SSF55718">
    <property type="entry name" value="SCP-like"/>
    <property type="match status" value="1"/>
</dbReference>
<evidence type="ECO:0000313" key="11">
    <source>
        <dbReference type="EMBL" id="CAD7249899.1"/>
    </source>
</evidence>
<keyword evidence="8" id="KW-0456">Lyase</keyword>
<dbReference type="PANTHER" id="PTHR45024">
    <property type="entry name" value="DEHYDROGENASES, SHORT CHAIN"/>
    <property type="match status" value="1"/>
</dbReference>
<evidence type="ECO:0000313" key="12">
    <source>
        <dbReference type="Proteomes" id="UP000677054"/>
    </source>
</evidence>
<dbReference type="InterPro" id="IPR036527">
    <property type="entry name" value="SCP2_sterol-bd_dom_sf"/>
</dbReference>
<name>A0A7R9A9D8_9CRUS</name>
<dbReference type="FunFam" id="3.40.50.720:FF:000185">
    <property type="entry name" value="peroxisomal multifunctional enzyme type 2"/>
    <property type="match status" value="1"/>
</dbReference>
<dbReference type="Pfam" id="PF02036">
    <property type="entry name" value="SCP2"/>
    <property type="match status" value="1"/>
</dbReference>
<keyword evidence="4" id="KW-0276">Fatty acid metabolism</keyword>
<accession>A0A7R9A9D8</accession>
<comment type="subcellular location">
    <subcellularLocation>
        <location evidence="1">Peroxisome</location>
    </subcellularLocation>
</comment>
<dbReference type="UniPathway" id="UPA00659"/>
<keyword evidence="5" id="KW-0560">Oxidoreductase</keyword>
<comment type="similarity">
    <text evidence="3">Belongs to the short-chain dehydrogenases/reductases (SDR) family.</text>
</comment>
<keyword evidence="12" id="KW-1185">Reference proteome</keyword>
<keyword evidence="7" id="KW-0576">Peroxisome</keyword>
<dbReference type="Pfam" id="PF00106">
    <property type="entry name" value="adh_short"/>
    <property type="match status" value="1"/>
</dbReference>
<evidence type="ECO:0000256" key="6">
    <source>
        <dbReference type="ARBA" id="ARBA00023098"/>
    </source>
</evidence>
<dbReference type="PROSITE" id="PS00061">
    <property type="entry name" value="ADH_SHORT"/>
    <property type="match status" value="1"/>
</dbReference>
<protein>
    <recommendedName>
        <fullName evidence="9">Peroxisomal multifunctional enzyme type 2</fullName>
    </recommendedName>
</protein>
<dbReference type="PRINTS" id="PR00080">
    <property type="entry name" value="SDRFAMILY"/>
</dbReference>
<dbReference type="Gene3D" id="3.40.50.720">
    <property type="entry name" value="NAD(P)-binding Rossmann-like Domain"/>
    <property type="match status" value="1"/>
</dbReference>
<dbReference type="InterPro" id="IPR002347">
    <property type="entry name" value="SDR_fam"/>
</dbReference>
<dbReference type="InterPro" id="IPR029069">
    <property type="entry name" value="HotDog_dom_sf"/>
</dbReference>
<dbReference type="AlphaFoldDB" id="A0A7R9A9D8"/>
<dbReference type="InterPro" id="IPR051687">
    <property type="entry name" value="Peroxisomal_Beta-Oxidation"/>
</dbReference>
<feature type="domain" description="Ketoreductase" evidence="10">
    <location>
        <begin position="8"/>
        <end position="201"/>
    </location>
</feature>
<dbReference type="PANTHER" id="PTHR45024:SF2">
    <property type="entry name" value="SCP2 DOMAIN-CONTAINING PROTEIN"/>
    <property type="match status" value="1"/>
</dbReference>
<dbReference type="SUPFAM" id="SSF54637">
    <property type="entry name" value="Thioesterase/thiol ester dehydrase-isomerase"/>
    <property type="match status" value="2"/>
</dbReference>
<dbReference type="PRINTS" id="PR00081">
    <property type="entry name" value="GDHRDH"/>
</dbReference>
<dbReference type="InterPro" id="IPR036291">
    <property type="entry name" value="NAD(P)-bd_dom_sf"/>
</dbReference>
<proteinExistence type="inferred from homology"/>
<dbReference type="GO" id="GO:0006635">
    <property type="term" value="P:fatty acid beta-oxidation"/>
    <property type="evidence" value="ECO:0007669"/>
    <property type="project" value="UniProtKB-UniPathway"/>
</dbReference>